<dbReference type="RefSeq" id="WP_370447806.1">
    <property type="nucleotide sequence ID" value="NZ_CALVFX010000007.1"/>
</dbReference>
<name>A0A379MTW4_9BACT</name>
<organism evidence="1 2">
    <name type="scientific">Rikenella microfusus</name>
    <dbReference type="NCBI Taxonomy" id="28139"/>
    <lineage>
        <taxon>Bacteria</taxon>
        <taxon>Pseudomonadati</taxon>
        <taxon>Bacteroidota</taxon>
        <taxon>Bacteroidia</taxon>
        <taxon>Bacteroidales</taxon>
        <taxon>Rikenellaceae</taxon>
        <taxon>Rikenella</taxon>
    </lineage>
</organism>
<dbReference type="AlphaFoldDB" id="A0A379MTW4"/>
<dbReference type="InterPro" id="IPR018841">
    <property type="entry name" value="DUF2442"/>
</dbReference>
<dbReference type="Proteomes" id="UP000255233">
    <property type="component" value="Unassembled WGS sequence"/>
</dbReference>
<dbReference type="Pfam" id="PF10387">
    <property type="entry name" value="DUF2442"/>
    <property type="match status" value="1"/>
</dbReference>
<protein>
    <submittedName>
        <fullName evidence="1">Protein of uncharacterized function (DUF2442)</fullName>
    </submittedName>
</protein>
<sequence length="82" mass="9675">MEGLELVWITDVEYIADFTMLLTFNDGTKRRIDFLPLLKGKLFEPLKDRNKFIQFALTPWTIEWYNGADFAPEYLYHQGVVA</sequence>
<reference evidence="1 2" key="1">
    <citation type="submission" date="2018-06" db="EMBL/GenBank/DDBJ databases">
        <authorList>
            <consortium name="Pathogen Informatics"/>
            <person name="Doyle S."/>
        </authorList>
    </citation>
    <scope>NUCLEOTIDE SEQUENCE [LARGE SCALE GENOMIC DNA]</scope>
    <source>
        <strain evidence="1 2">NCTC11190</strain>
    </source>
</reference>
<accession>A0A379MTW4</accession>
<evidence type="ECO:0000313" key="1">
    <source>
        <dbReference type="EMBL" id="SUE34287.1"/>
    </source>
</evidence>
<evidence type="ECO:0000313" key="2">
    <source>
        <dbReference type="Proteomes" id="UP000255233"/>
    </source>
</evidence>
<keyword evidence="2" id="KW-1185">Reference proteome</keyword>
<gene>
    <name evidence="1" type="ORF">NCTC11190_01508</name>
</gene>
<dbReference type="STRING" id="880526.GCA_000427365_00053"/>
<dbReference type="EMBL" id="UGVL01000001">
    <property type="protein sequence ID" value="SUE34287.1"/>
    <property type="molecule type" value="Genomic_DNA"/>
</dbReference>
<dbReference type="Gene3D" id="3.30.2020.10">
    <property type="entry name" value="NE0471-like N-terminal domain"/>
    <property type="match status" value="1"/>
</dbReference>
<dbReference type="SUPFAM" id="SSF143880">
    <property type="entry name" value="NE0471 N-terminal domain-like"/>
    <property type="match status" value="1"/>
</dbReference>
<proteinExistence type="predicted"/>
<dbReference type="InterPro" id="IPR036782">
    <property type="entry name" value="NE0471-like_N"/>
</dbReference>